<dbReference type="InterPro" id="IPR015495">
    <property type="entry name" value="Myb_TF_plants"/>
</dbReference>
<keyword evidence="4" id="KW-0804">Transcription</keyword>
<sequence>MGRKPSCEKTGLKKGKWSEEEDEKLINYIKANGNGSWRSLPKNAGLLRCGKSCRLRWINYLREDLKRGNFTRDEDRDHCEIAQNLGKLVSYILRLNWWSMIASHLPGRTDNEIKNYWNSQLSRKIYNFRSISKFPLSEDMIKMINTIKKRSGRVSRAVAKEYNSNRTNSHSTPPRTTNPNNTSTSIVAGGKDSNPLESISLDGSLSSSCSLCMEVEGKEFEDIFMNFKNILEIDGVENEGENNMVNYGNDEMIMNIESDTTTSEKKDCSDWRISSKNESVYVYSSPIVSYFNDEEFHWDLDGDGEELTNL</sequence>
<evidence type="ECO:0000313" key="10">
    <source>
        <dbReference type="Proteomes" id="UP000826271"/>
    </source>
</evidence>
<dbReference type="Pfam" id="PF00249">
    <property type="entry name" value="Myb_DNA-binding"/>
    <property type="match status" value="2"/>
</dbReference>
<dbReference type="GO" id="GO:0005634">
    <property type="term" value="C:nucleus"/>
    <property type="evidence" value="ECO:0007669"/>
    <property type="project" value="UniProtKB-SubCell"/>
</dbReference>
<reference evidence="9" key="1">
    <citation type="submission" date="2019-10" db="EMBL/GenBank/DDBJ databases">
        <authorList>
            <person name="Zhang R."/>
            <person name="Pan Y."/>
            <person name="Wang J."/>
            <person name="Ma R."/>
            <person name="Yu S."/>
        </authorList>
    </citation>
    <scope>NUCLEOTIDE SEQUENCE</scope>
    <source>
        <strain evidence="9">LA-IB0</strain>
        <tissue evidence="9">Leaf</tissue>
    </source>
</reference>
<dbReference type="PANTHER" id="PTHR47999:SF6">
    <property type="entry name" value="MYB-RELATED PROTEIN P"/>
    <property type="match status" value="1"/>
</dbReference>
<protein>
    <submittedName>
        <fullName evidence="9">Uncharacterized protein</fullName>
    </submittedName>
</protein>
<dbReference type="InterPro" id="IPR009057">
    <property type="entry name" value="Homeodomain-like_sf"/>
</dbReference>
<dbReference type="PROSITE" id="PS51294">
    <property type="entry name" value="HTH_MYB"/>
    <property type="match status" value="2"/>
</dbReference>
<evidence type="ECO:0000256" key="1">
    <source>
        <dbReference type="ARBA" id="ARBA00004123"/>
    </source>
</evidence>
<evidence type="ECO:0000313" key="9">
    <source>
        <dbReference type="EMBL" id="KAG8370488.1"/>
    </source>
</evidence>
<dbReference type="CDD" id="cd00167">
    <property type="entry name" value="SANT"/>
    <property type="match status" value="2"/>
</dbReference>
<evidence type="ECO:0000256" key="4">
    <source>
        <dbReference type="ARBA" id="ARBA00023163"/>
    </source>
</evidence>
<evidence type="ECO:0000259" key="7">
    <source>
        <dbReference type="PROSITE" id="PS50090"/>
    </source>
</evidence>
<evidence type="ECO:0000259" key="8">
    <source>
        <dbReference type="PROSITE" id="PS51294"/>
    </source>
</evidence>
<dbReference type="AlphaFoldDB" id="A0AAV6WJY2"/>
<name>A0AAV6WJY2_9LAMI</name>
<evidence type="ECO:0000256" key="5">
    <source>
        <dbReference type="ARBA" id="ARBA00023242"/>
    </source>
</evidence>
<keyword evidence="3" id="KW-0238">DNA-binding</keyword>
<dbReference type="SUPFAM" id="SSF46689">
    <property type="entry name" value="Homeodomain-like"/>
    <property type="match status" value="1"/>
</dbReference>
<keyword evidence="5" id="KW-0539">Nucleus</keyword>
<feature type="domain" description="HTH myb-type" evidence="8">
    <location>
        <begin position="98"/>
        <end position="125"/>
    </location>
</feature>
<keyword evidence="10" id="KW-1185">Reference proteome</keyword>
<proteinExistence type="predicted"/>
<evidence type="ECO:0000256" key="6">
    <source>
        <dbReference type="SAM" id="MobiDB-lite"/>
    </source>
</evidence>
<dbReference type="EMBL" id="WHWC01000014">
    <property type="protein sequence ID" value="KAG8370488.1"/>
    <property type="molecule type" value="Genomic_DNA"/>
</dbReference>
<dbReference type="PROSITE" id="PS50090">
    <property type="entry name" value="MYB_LIKE"/>
    <property type="match status" value="2"/>
</dbReference>
<dbReference type="InterPro" id="IPR001005">
    <property type="entry name" value="SANT/Myb"/>
</dbReference>
<comment type="subcellular location">
    <subcellularLocation>
        <location evidence="1">Nucleus</location>
    </subcellularLocation>
</comment>
<feature type="domain" description="Myb-like" evidence="7">
    <location>
        <begin position="62"/>
        <end position="121"/>
    </location>
</feature>
<evidence type="ECO:0000256" key="2">
    <source>
        <dbReference type="ARBA" id="ARBA00023015"/>
    </source>
</evidence>
<dbReference type="PANTHER" id="PTHR47999">
    <property type="entry name" value="TRANSCRIPTION FACTOR MYB8-RELATED-RELATED"/>
    <property type="match status" value="1"/>
</dbReference>
<dbReference type="Proteomes" id="UP000826271">
    <property type="component" value="Unassembled WGS sequence"/>
</dbReference>
<feature type="region of interest" description="Disordered" evidence="6">
    <location>
        <begin position="162"/>
        <end position="191"/>
    </location>
</feature>
<dbReference type="GO" id="GO:0003677">
    <property type="term" value="F:DNA binding"/>
    <property type="evidence" value="ECO:0007669"/>
    <property type="project" value="UniProtKB-KW"/>
</dbReference>
<dbReference type="Gene3D" id="1.10.10.60">
    <property type="entry name" value="Homeodomain-like"/>
    <property type="match status" value="2"/>
</dbReference>
<feature type="domain" description="HTH myb-type" evidence="8">
    <location>
        <begin position="9"/>
        <end position="65"/>
    </location>
</feature>
<accession>A0AAV6WJY2</accession>
<keyword evidence="2" id="KW-0805">Transcription regulation</keyword>
<gene>
    <name evidence="9" type="ORF">BUALT_Bualt14G0122000</name>
</gene>
<dbReference type="SMART" id="SM00717">
    <property type="entry name" value="SANT"/>
    <property type="match status" value="2"/>
</dbReference>
<comment type="caution">
    <text evidence="9">The sequence shown here is derived from an EMBL/GenBank/DDBJ whole genome shotgun (WGS) entry which is preliminary data.</text>
</comment>
<feature type="compositionally biased region" description="Low complexity" evidence="6">
    <location>
        <begin position="166"/>
        <end position="185"/>
    </location>
</feature>
<organism evidence="9 10">
    <name type="scientific">Buddleja alternifolia</name>
    <dbReference type="NCBI Taxonomy" id="168488"/>
    <lineage>
        <taxon>Eukaryota</taxon>
        <taxon>Viridiplantae</taxon>
        <taxon>Streptophyta</taxon>
        <taxon>Embryophyta</taxon>
        <taxon>Tracheophyta</taxon>
        <taxon>Spermatophyta</taxon>
        <taxon>Magnoliopsida</taxon>
        <taxon>eudicotyledons</taxon>
        <taxon>Gunneridae</taxon>
        <taxon>Pentapetalae</taxon>
        <taxon>asterids</taxon>
        <taxon>lamiids</taxon>
        <taxon>Lamiales</taxon>
        <taxon>Scrophulariaceae</taxon>
        <taxon>Buddlejeae</taxon>
        <taxon>Buddleja</taxon>
    </lineage>
</organism>
<dbReference type="FunFam" id="1.10.10.60:FF:000121">
    <property type="entry name" value="Myb transcription factor"/>
    <property type="match status" value="1"/>
</dbReference>
<feature type="domain" description="Myb-like" evidence="7">
    <location>
        <begin position="9"/>
        <end position="61"/>
    </location>
</feature>
<dbReference type="InterPro" id="IPR017930">
    <property type="entry name" value="Myb_dom"/>
</dbReference>
<evidence type="ECO:0000256" key="3">
    <source>
        <dbReference type="ARBA" id="ARBA00023125"/>
    </source>
</evidence>